<evidence type="ECO:0000313" key="1">
    <source>
        <dbReference type="EMBL" id="EFB74408.1"/>
    </source>
</evidence>
<organism evidence="1 2">
    <name type="scientific">Subdoligranulum variabile DSM 15176</name>
    <dbReference type="NCBI Taxonomy" id="411471"/>
    <lineage>
        <taxon>Bacteria</taxon>
        <taxon>Bacillati</taxon>
        <taxon>Bacillota</taxon>
        <taxon>Clostridia</taxon>
        <taxon>Eubacteriales</taxon>
        <taxon>Oscillospiraceae</taxon>
        <taxon>Subdoligranulum</taxon>
    </lineage>
</organism>
<dbReference type="HOGENOM" id="CLU_3222922_0_0_9"/>
<name>D1PSC4_9FIRM</name>
<accession>D1PSC4</accession>
<reference evidence="1" key="1">
    <citation type="submission" date="2009-12" db="EMBL/GenBank/DDBJ databases">
        <authorList>
            <person name="Weinstock G."/>
            <person name="Sodergren E."/>
            <person name="Clifton S."/>
            <person name="Fulton L."/>
            <person name="Fulton B."/>
            <person name="Courtney L."/>
            <person name="Fronick C."/>
            <person name="Harrison M."/>
            <person name="Strong C."/>
            <person name="Farmer C."/>
            <person name="Delahaunty K."/>
            <person name="Markovic C."/>
            <person name="Hall O."/>
            <person name="Minx P."/>
            <person name="Tomlinson C."/>
            <person name="Mitreva M."/>
            <person name="Nelson J."/>
            <person name="Hou S."/>
            <person name="Wollam A."/>
            <person name="Pepin K.H."/>
            <person name="Johnson M."/>
            <person name="Bhonagiri V."/>
            <person name="Nash W.E."/>
            <person name="Warren W."/>
            <person name="Chinwalla A."/>
            <person name="Mardis E.R."/>
            <person name="Wilson R.K."/>
        </authorList>
    </citation>
    <scope>NUCLEOTIDE SEQUENCE [LARGE SCALE GENOMIC DNA]</scope>
    <source>
        <strain evidence="1">DSM 15176</strain>
    </source>
</reference>
<proteinExistence type="predicted"/>
<evidence type="ECO:0000313" key="2">
    <source>
        <dbReference type="Proteomes" id="UP000003438"/>
    </source>
</evidence>
<sequence length="44" mass="5014">MVYHRFLPSLSVCGASIIQKNGAFVQPRGKIAYFVNNRCMKCKH</sequence>
<protein>
    <submittedName>
        <fullName evidence="1">Uncharacterized protein</fullName>
    </submittedName>
</protein>
<dbReference type="EMBL" id="ACBY02000071">
    <property type="protein sequence ID" value="EFB74408.1"/>
    <property type="molecule type" value="Genomic_DNA"/>
</dbReference>
<gene>
    <name evidence="1" type="ORF">SUBVAR_07306</name>
</gene>
<dbReference type="STRING" id="411471.SUBVAR_07306"/>
<keyword evidence="2" id="KW-1185">Reference proteome</keyword>
<dbReference type="Proteomes" id="UP000003438">
    <property type="component" value="Unassembled WGS sequence"/>
</dbReference>
<dbReference type="AlphaFoldDB" id="D1PSC4"/>
<comment type="caution">
    <text evidence="1">The sequence shown here is derived from an EMBL/GenBank/DDBJ whole genome shotgun (WGS) entry which is preliminary data.</text>
</comment>